<dbReference type="InterPro" id="IPR038591">
    <property type="entry name" value="NolW-like_sf"/>
</dbReference>
<dbReference type="OrthoDB" id="5608150at2"/>
<gene>
    <name evidence="3" type="ORF">APT59_13495</name>
</gene>
<protein>
    <submittedName>
        <fullName evidence="3">Secretin</fullName>
    </submittedName>
</protein>
<dbReference type="RefSeq" id="WP_059315325.1">
    <property type="nucleotide sequence ID" value="NZ_CP013987.1"/>
</dbReference>
<feature type="chain" id="PRO_5006853445" evidence="1">
    <location>
        <begin position="18"/>
        <end position="253"/>
    </location>
</feature>
<dbReference type="Pfam" id="PF03958">
    <property type="entry name" value="Secretin_N"/>
    <property type="match status" value="1"/>
</dbReference>
<organism evidence="3 4">
    <name type="scientific">Pseudomonas oryzihabitans</name>
    <dbReference type="NCBI Taxonomy" id="47885"/>
    <lineage>
        <taxon>Bacteria</taxon>
        <taxon>Pseudomonadati</taxon>
        <taxon>Pseudomonadota</taxon>
        <taxon>Gammaproteobacteria</taxon>
        <taxon>Pseudomonadales</taxon>
        <taxon>Pseudomonadaceae</taxon>
        <taxon>Pseudomonas</taxon>
    </lineage>
</organism>
<reference evidence="3 4" key="1">
    <citation type="submission" date="2016-01" db="EMBL/GenBank/DDBJ databases">
        <title>Annotation of Pseudomonas oryzihabitans USDA-ARS-USMARC-56511.</title>
        <authorList>
            <person name="Harhay G.P."/>
            <person name="Harhay D.M."/>
            <person name="Smith T.P.L."/>
            <person name="Bono J.L."/>
            <person name="Heaton M.P."/>
            <person name="Clawson M.L."/>
            <person name="Chitko-Mckown C.G."/>
            <person name="Capik S.F."/>
            <person name="DeDonder K.D."/>
            <person name="Apley M.D."/>
            <person name="Lubbers B.V."/>
            <person name="White B.J."/>
            <person name="Larson R.L."/>
        </authorList>
    </citation>
    <scope>NUCLEOTIDE SEQUENCE [LARGE SCALE GENOMIC DNA]</scope>
    <source>
        <strain evidence="3 4">USDA-ARS-USMARC-56511</strain>
    </source>
</reference>
<dbReference type="Proteomes" id="UP000064137">
    <property type="component" value="Chromosome"/>
</dbReference>
<evidence type="ECO:0000313" key="4">
    <source>
        <dbReference type="Proteomes" id="UP000064137"/>
    </source>
</evidence>
<sequence length="253" mass="27800">MRRLLGLLLLLTATAWATPRTEVIPLQYRTAGDLLPTLQSVLGGEGKVNVYGNQLIVNAEPAKLTEIKNLLTQLDTQPRRLLITLATRAGSSGASQDYSAGGNVRSPQVRIIEDSTDRHEDGAQRVQVTEGYPAFIRFGEDVPVTTYQTSPYGQSSAQTDYRRLERGFQVTARLSGNLVHLDINSVDDRAAAHHPGTLQTQGAATRISGPLGQWLDLGGFRQQIEGDQRGLTRYYSTEGRDDRQLSIRADLID</sequence>
<dbReference type="InterPro" id="IPR005644">
    <property type="entry name" value="NolW-like"/>
</dbReference>
<accession>A0A0U4WAY0</accession>
<evidence type="ECO:0000259" key="2">
    <source>
        <dbReference type="Pfam" id="PF03958"/>
    </source>
</evidence>
<feature type="domain" description="NolW-like" evidence="2">
    <location>
        <begin position="21"/>
        <end position="79"/>
    </location>
</feature>
<dbReference type="EMBL" id="CP013987">
    <property type="protein sequence ID" value="ALZ85157.1"/>
    <property type="molecule type" value="Genomic_DNA"/>
</dbReference>
<keyword evidence="1" id="KW-0732">Signal</keyword>
<proteinExistence type="predicted"/>
<evidence type="ECO:0000256" key="1">
    <source>
        <dbReference type="SAM" id="SignalP"/>
    </source>
</evidence>
<dbReference type="AlphaFoldDB" id="A0A0U4WAY0"/>
<dbReference type="KEGG" id="por:APT59_13495"/>
<name>A0A0U4WAY0_9PSED</name>
<feature type="signal peptide" evidence="1">
    <location>
        <begin position="1"/>
        <end position="17"/>
    </location>
</feature>
<evidence type="ECO:0000313" key="3">
    <source>
        <dbReference type="EMBL" id="ALZ85157.1"/>
    </source>
</evidence>
<dbReference type="Gene3D" id="3.30.1370.120">
    <property type="match status" value="1"/>
</dbReference>